<reference evidence="3" key="1">
    <citation type="submission" date="2020-10" db="EMBL/GenBank/DDBJ databases">
        <authorList>
            <person name="Han B."/>
            <person name="Lu T."/>
            <person name="Zhao Q."/>
            <person name="Huang X."/>
            <person name="Zhao Y."/>
        </authorList>
    </citation>
    <scope>NUCLEOTIDE SEQUENCE</scope>
</reference>
<dbReference type="InterPro" id="IPR021480">
    <property type="entry name" value="Zinc_ribbon_12"/>
</dbReference>
<feature type="domain" description="Probable zinc-ribbon" evidence="2">
    <location>
        <begin position="233"/>
        <end position="276"/>
    </location>
</feature>
<feature type="compositionally biased region" description="Polar residues" evidence="1">
    <location>
        <begin position="324"/>
        <end position="335"/>
    </location>
</feature>
<dbReference type="PANTHER" id="PTHR31105:SF43">
    <property type="entry name" value="OS05G0479900 PROTEIN"/>
    <property type="match status" value="1"/>
</dbReference>
<sequence>MMESGEIKMRFGRCPYCRTMIYQNPEAVIFFCSKCRTPIRGKNPVPTEQIDQALSRLEILSDRLRPFSRRTRRPSGSDSDSSVLRYGMLMITDSEAEEGFSSPRNACERQLRRRRRSLLGSQAFETSIASSGQEPYGVVAPSPLRGPAFNNELLNALDNLRGLIAAIEPASSSRRASAPHDAHLFRRLESQLARALHVDGRGHRRNASSTGSSSSSSGGYRSERRKNHCRPVLGGAPFLVCGSCSELLQAPATTGLPRGKVVRLRCGGCEDMLEMTAVTAGAGGSALHKTTRADPGSCNSGACGDGARAQQLPPQPLHRALGYSSPSPLLQSRRY</sequence>
<organism evidence="3 4">
    <name type="scientific">Miscanthus lutarioriparius</name>
    <dbReference type="NCBI Taxonomy" id="422564"/>
    <lineage>
        <taxon>Eukaryota</taxon>
        <taxon>Viridiplantae</taxon>
        <taxon>Streptophyta</taxon>
        <taxon>Embryophyta</taxon>
        <taxon>Tracheophyta</taxon>
        <taxon>Spermatophyta</taxon>
        <taxon>Magnoliopsida</taxon>
        <taxon>Liliopsida</taxon>
        <taxon>Poales</taxon>
        <taxon>Poaceae</taxon>
        <taxon>PACMAD clade</taxon>
        <taxon>Panicoideae</taxon>
        <taxon>Andropogonodae</taxon>
        <taxon>Andropogoneae</taxon>
        <taxon>Saccharinae</taxon>
        <taxon>Miscanthus</taxon>
    </lineage>
</organism>
<dbReference type="AlphaFoldDB" id="A0A811RPC8"/>
<dbReference type="PANTHER" id="PTHR31105">
    <property type="entry name" value="EXTRA-LARGE G-PROTEIN-LIKE"/>
    <property type="match status" value="1"/>
</dbReference>
<accession>A0A811RPC8</accession>
<dbReference type="InterPro" id="IPR040244">
    <property type="entry name" value="EDR4-like"/>
</dbReference>
<dbReference type="GO" id="GO:1900150">
    <property type="term" value="P:regulation of defense response to fungus"/>
    <property type="evidence" value="ECO:0007669"/>
    <property type="project" value="InterPro"/>
</dbReference>
<protein>
    <recommendedName>
        <fullName evidence="2">Probable zinc-ribbon domain-containing protein</fullName>
    </recommendedName>
</protein>
<comment type="caution">
    <text evidence="3">The sequence shown here is derived from an EMBL/GenBank/DDBJ whole genome shotgun (WGS) entry which is preliminary data.</text>
</comment>
<dbReference type="Proteomes" id="UP000604825">
    <property type="component" value="Unassembled WGS sequence"/>
</dbReference>
<evidence type="ECO:0000313" key="4">
    <source>
        <dbReference type="Proteomes" id="UP000604825"/>
    </source>
</evidence>
<proteinExistence type="predicted"/>
<feature type="region of interest" description="Disordered" evidence="1">
    <location>
        <begin position="316"/>
        <end position="335"/>
    </location>
</feature>
<keyword evidence="4" id="KW-1185">Reference proteome</keyword>
<feature type="compositionally biased region" description="Low complexity" evidence="1">
    <location>
        <begin position="208"/>
        <end position="219"/>
    </location>
</feature>
<evidence type="ECO:0000259" key="2">
    <source>
        <dbReference type="Pfam" id="PF11331"/>
    </source>
</evidence>
<dbReference type="Pfam" id="PF11331">
    <property type="entry name" value="Zn_ribbon_12"/>
    <property type="match status" value="1"/>
</dbReference>
<dbReference type="OrthoDB" id="1930285at2759"/>
<feature type="region of interest" description="Disordered" evidence="1">
    <location>
        <begin position="199"/>
        <end position="225"/>
    </location>
</feature>
<gene>
    <name evidence="3" type="ORF">NCGR_LOCUS55087</name>
</gene>
<dbReference type="EMBL" id="CAJGYO010000016">
    <property type="protein sequence ID" value="CAD6271801.1"/>
    <property type="molecule type" value="Genomic_DNA"/>
</dbReference>
<evidence type="ECO:0000313" key="3">
    <source>
        <dbReference type="EMBL" id="CAD6271801.1"/>
    </source>
</evidence>
<name>A0A811RPC8_9POAL</name>
<evidence type="ECO:0000256" key="1">
    <source>
        <dbReference type="SAM" id="MobiDB-lite"/>
    </source>
</evidence>